<evidence type="ECO:0000313" key="1">
    <source>
        <dbReference type="EMBL" id="CAG6481793.1"/>
    </source>
</evidence>
<sequence length="149" mass="16264">MEHTYPIIADMNNVSLVCFGTHINSSAKNTMCISSDEPTRNNKPIVRYIHAFSFPQLKGNISAMCDISKNSIKHVINSENRAQNTINLNRPISGSKNNPTCTVPAEHSQAKQAADDITNRIRTMPVGLVRCEASQCSATPHGSGVFPIL</sequence>
<dbReference type="EMBL" id="HBUE01091515">
    <property type="protein sequence ID" value="CAG6481808.1"/>
    <property type="molecule type" value="Transcribed_RNA"/>
</dbReference>
<dbReference type="EMBL" id="HBUE01091511">
    <property type="protein sequence ID" value="CAG6481802.1"/>
    <property type="molecule type" value="Transcribed_RNA"/>
</dbReference>
<protein>
    <submittedName>
        <fullName evidence="1">(northern house mosquito) hypothetical protein</fullName>
    </submittedName>
</protein>
<dbReference type="EMBL" id="HBUE01091504">
    <property type="protein sequence ID" value="CAG6481792.1"/>
    <property type="molecule type" value="Transcribed_RNA"/>
</dbReference>
<dbReference type="EMBL" id="HBUE01091510">
    <property type="protein sequence ID" value="CAG6481800.1"/>
    <property type="molecule type" value="Transcribed_RNA"/>
</dbReference>
<proteinExistence type="predicted"/>
<organism evidence="1">
    <name type="scientific">Culex pipiens</name>
    <name type="common">House mosquito</name>
    <dbReference type="NCBI Taxonomy" id="7175"/>
    <lineage>
        <taxon>Eukaryota</taxon>
        <taxon>Metazoa</taxon>
        <taxon>Ecdysozoa</taxon>
        <taxon>Arthropoda</taxon>
        <taxon>Hexapoda</taxon>
        <taxon>Insecta</taxon>
        <taxon>Pterygota</taxon>
        <taxon>Neoptera</taxon>
        <taxon>Endopterygota</taxon>
        <taxon>Diptera</taxon>
        <taxon>Nematocera</taxon>
        <taxon>Culicoidea</taxon>
        <taxon>Culicidae</taxon>
        <taxon>Culicinae</taxon>
        <taxon>Culicini</taxon>
        <taxon>Culex</taxon>
        <taxon>Culex</taxon>
    </lineage>
</organism>
<accession>A0A8D8BTZ7</accession>
<dbReference type="EMBL" id="HBUE01091516">
    <property type="protein sequence ID" value="CAG6481810.1"/>
    <property type="molecule type" value="Transcribed_RNA"/>
</dbReference>
<dbReference type="EMBL" id="HBUE01091505">
    <property type="protein sequence ID" value="CAG6481793.1"/>
    <property type="molecule type" value="Transcribed_RNA"/>
</dbReference>
<reference evidence="1" key="1">
    <citation type="submission" date="2021-05" db="EMBL/GenBank/DDBJ databases">
        <authorList>
            <person name="Alioto T."/>
            <person name="Alioto T."/>
            <person name="Gomez Garrido J."/>
        </authorList>
    </citation>
    <scope>NUCLEOTIDE SEQUENCE</scope>
</reference>
<dbReference type="AlphaFoldDB" id="A0A8D8BTZ7"/>
<dbReference type="EMBL" id="HBUE01091508">
    <property type="protein sequence ID" value="CAG6481796.1"/>
    <property type="molecule type" value="Transcribed_RNA"/>
</dbReference>
<name>A0A8D8BTZ7_CULPI</name>
<dbReference type="EMBL" id="HBUE01091513">
    <property type="protein sequence ID" value="CAG6481805.1"/>
    <property type="molecule type" value="Transcribed_RNA"/>
</dbReference>